<dbReference type="SMART" id="SM00986">
    <property type="entry name" value="UDG"/>
    <property type="match status" value="1"/>
</dbReference>
<dbReference type="InterPro" id="IPR036895">
    <property type="entry name" value="Uracil-DNA_glycosylase-like_sf"/>
</dbReference>
<dbReference type="PATRIC" id="fig|1114963.3.peg.4784"/>
<dbReference type="EMBL" id="JACU01000014">
    <property type="protein sequence ID" value="KMS50872.1"/>
    <property type="molecule type" value="Genomic_DNA"/>
</dbReference>
<dbReference type="InterPro" id="IPR026353">
    <property type="entry name" value="Hypoxan-DNA_Glyclase"/>
</dbReference>
<feature type="domain" description="Uracil-DNA glycosylase-like" evidence="1">
    <location>
        <begin position="11"/>
        <end position="165"/>
    </location>
</feature>
<gene>
    <name evidence="2" type="ORF">V474_05695</name>
</gene>
<sequence length="169" mass="18343">MPKPILKSAFPPSVDGNTRLLLLGSLPGERSLAAGEYYAHPTNAFWWLIGEVLGEADLPRLPYAQRLEELKTRGVGLWDVIAKAQRTGSLDTAIRSATLRNLEAFAQSLPRLRAIGFNGGTAAKAGRRQLAGADGAWNLIDLPSSSAAYASMPREAKLAAWREIERYLA</sequence>
<dbReference type="RefSeq" id="WP_059153506.1">
    <property type="nucleotide sequence ID" value="NZ_KQ130460.1"/>
</dbReference>
<accession>A0A0J7XGF5</accession>
<dbReference type="CDD" id="cd10032">
    <property type="entry name" value="UDG-F6_HDG"/>
    <property type="match status" value="1"/>
</dbReference>
<dbReference type="Proteomes" id="UP000052268">
    <property type="component" value="Unassembled WGS sequence"/>
</dbReference>
<dbReference type="InterPro" id="IPR005122">
    <property type="entry name" value="Uracil-DNA_glycosylase-like"/>
</dbReference>
<comment type="caution">
    <text evidence="2">The sequence shown here is derived from an EMBL/GenBank/DDBJ whole genome shotgun (WGS) entry which is preliminary data.</text>
</comment>
<dbReference type="NCBIfam" id="TIGR04274">
    <property type="entry name" value="hypoxanDNAglyco"/>
    <property type="match status" value="1"/>
</dbReference>
<evidence type="ECO:0000313" key="2">
    <source>
        <dbReference type="EMBL" id="KMS50872.1"/>
    </source>
</evidence>
<protein>
    <submittedName>
        <fullName evidence="2">2-hydroxyacid dehydrogenase</fullName>
    </submittedName>
</protein>
<dbReference type="SUPFAM" id="SSF52141">
    <property type="entry name" value="Uracil-DNA glycosylase-like"/>
    <property type="match status" value="1"/>
</dbReference>
<name>A0A0J7XGF5_9SPHN</name>
<dbReference type="OrthoDB" id="9799921at2"/>
<dbReference type="SMART" id="SM00987">
    <property type="entry name" value="UreE_C"/>
    <property type="match status" value="1"/>
</dbReference>
<dbReference type="Gene3D" id="3.40.470.10">
    <property type="entry name" value="Uracil-DNA glycosylase-like domain"/>
    <property type="match status" value="1"/>
</dbReference>
<evidence type="ECO:0000313" key="3">
    <source>
        <dbReference type="Proteomes" id="UP000052268"/>
    </source>
</evidence>
<dbReference type="AlphaFoldDB" id="A0A0J7XGF5"/>
<proteinExistence type="predicted"/>
<keyword evidence="3" id="KW-1185">Reference proteome</keyword>
<organism evidence="2 3">
    <name type="scientific">Novosphingobium barchaimii LL02</name>
    <dbReference type="NCBI Taxonomy" id="1114963"/>
    <lineage>
        <taxon>Bacteria</taxon>
        <taxon>Pseudomonadati</taxon>
        <taxon>Pseudomonadota</taxon>
        <taxon>Alphaproteobacteria</taxon>
        <taxon>Sphingomonadales</taxon>
        <taxon>Sphingomonadaceae</taxon>
        <taxon>Novosphingobium</taxon>
    </lineage>
</organism>
<evidence type="ECO:0000259" key="1">
    <source>
        <dbReference type="SMART" id="SM00986"/>
    </source>
</evidence>
<dbReference type="Pfam" id="PF03167">
    <property type="entry name" value="UDG"/>
    <property type="match status" value="1"/>
</dbReference>
<reference evidence="2 3" key="1">
    <citation type="journal article" date="2015" name="G3 (Bethesda)">
        <title>Insights into Ongoing Evolution of the Hexachlorocyclohexane Catabolic Pathway from Comparative Genomics of Ten Sphingomonadaceae Strains.</title>
        <authorList>
            <person name="Pearce S.L."/>
            <person name="Oakeshott J.G."/>
            <person name="Pandey G."/>
        </authorList>
    </citation>
    <scope>NUCLEOTIDE SEQUENCE [LARGE SCALE GENOMIC DNA]</scope>
    <source>
        <strain evidence="2 3">LL02</strain>
    </source>
</reference>